<dbReference type="Proteomes" id="UP001055219">
    <property type="component" value="Unassembled WGS sequence"/>
</dbReference>
<comment type="caution">
    <text evidence="1">The sequence shown here is derived from an EMBL/GenBank/DDBJ whole genome shotgun (WGS) entry which is preliminary data.</text>
</comment>
<evidence type="ECO:0000313" key="2">
    <source>
        <dbReference type="Proteomes" id="UP001055219"/>
    </source>
</evidence>
<gene>
    <name evidence="1" type="ORF">J7T54_004823</name>
</gene>
<dbReference type="RefSeq" id="XP_051365133.1">
    <property type="nucleotide sequence ID" value="XM_051503519.1"/>
</dbReference>
<reference evidence="1" key="2">
    <citation type="submission" date="2022-07" db="EMBL/GenBank/DDBJ databases">
        <authorList>
            <person name="Goncalves M.F.M."/>
            <person name="Hilario S."/>
            <person name="Van De Peer Y."/>
            <person name="Esteves A.C."/>
            <person name="Alves A."/>
        </authorList>
    </citation>
    <scope>NUCLEOTIDE SEQUENCE</scope>
    <source>
        <strain evidence="1">MUM 19.33</strain>
    </source>
</reference>
<dbReference type="EMBL" id="JAGIXG020000005">
    <property type="protein sequence ID" value="KAI6784277.1"/>
    <property type="molecule type" value="Genomic_DNA"/>
</dbReference>
<proteinExistence type="predicted"/>
<protein>
    <submittedName>
        <fullName evidence="1">Uncharacterized protein</fullName>
    </submittedName>
</protein>
<sequence length="282" mass="31972">MVADFFNNCKVLGAQLKALATKSEAVAATEAKLLKENAALRQQLNDAQTHVFALQPFHEDLTPEDINDAFKKVVDGVQAWTQNTCQKLPATAEQGNSYVRRMARADPRGIHKLQVLVREELDISVALSIPDTDEDILIAIMMRALNFNVFNHPQEALATTVTKKRDAVAISNWNAEALTALVSTPYFEREQKKQLMDVTAIISQLFGIFCPEEKFEEFHQDIVESCVIPAAQFQRKIACSPHQVEFDFNRYRELDQTRRISTSPEFFANFNRMRESKGHAIE</sequence>
<dbReference type="OrthoDB" id="4755094at2759"/>
<name>A0A9Q0BFR4_9HYPO</name>
<evidence type="ECO:0000313" key="1">
    <source>
        <dbReference type="EMBL" id="KAI6784277.1"/>
    </source>
</evidence>
<organism evidence="1 2">
    <name type="scientific">Emericellopsis cladophorae</name>
    <dbReference type="NCBI Taxonomy" id="2686198"/>
    <lineage>
        <taxon>Eukaryota</taxon>
        <taxon>Fungi</taxon>
        <taxon>Dikarya</taxon>
        <taxon>Ascomycota</taxon>
        <taxon>Pezizomycotina</taxon>
        <taxon>Sordariomycetes</taxon>
        <taxon>Hypocreomycetidae</taxon>
        <taxon>Hypocreales</taxon>
        <taxon>Bionectriaceae</taxon>
        <taxon>Emericellopsis</taxon>
    </lineage>
</organism>
<keyword evidence="2" id="KW-1185">Reference proteome</keyword>
<accession>A0A9Q0BFR4</accession>
<reference evidence="1" key="1">
    <citation type="journal article" date="2021" name="J Fungi (Basel)">
        <title>Genomic and Metabolomic Analyses of the Marine Fungus Emericellopsis cladophorae: Insights into Saltwater Adaptability Mechanisms and Its Biosynthetic Potential.</title>
        <authorList>
            <person name="Goncalves M.F.M."/>
            <person name="Hilario S."/>
            <person name="Van de Peer Y."/>
            <person name="Esteves A.C."/>
            <person name="Alves A."/>
        </authorList>
    </citation>
    <scope>NUCLEOTIDE SEQUENCE</scope>
    <source>
        <strain evidence="1">MUM 19.33</strain>
    </source>
</reference>
<dbReference type="AlphaFoldDB" id="A0A9Q0BFR4"/>
<dbReference type="GeneID" id="75831309"/>